<accession>A0ABU1JH46</accession>
<evidence type="ECO:0000256" key="2">
    <source>
        <dbReference type="SAM" id="SignalP"/>
    </source>
</evidence>
<dbReference type="EMBL" id="JAVDPW010000001">
    <property type="protein sequence ID" value="MDR6287908.1"/>
    <property type="molecule type" value="Genomic_DNA"/>
</dbReference>
<sequence length="251" mass="26734">MTRWAGLGALLVLLSACVSQPPKPLVPQPGTPPFQAIAPAGYCLSDESDPLAPRVYRTIGQVAQPGSQILATFRPCAEIGPEPGSAKPWHKVRLVFETRLMTSAGDRQVYLAIMANPKLTDLLNQRVVPGLRDQIPDALKKSTTVSDLRYLGSDQDAVYDGFEMTSRGLPPAMTVTTRSVSGQTVIGRYTLAVTAFSLTGNNAPEDWDFLQKLVVQAVHATIIATERPGTALPPVPPRVLPAAPGASGLTT</sequence>
<proteinExistence type="predicted"/>
<organism evidence="3 4">
    <name type="scientific">Inquilinus ginsengisoli</name>
    <dbReference type="NCBI Taxonomy" id="363840"/>
    <lineage>
        <taxon>Bacteria</taxon>
        <taxon>Pseudomonadati</taxon>
        <taxon>Pseudomonadota</taxon>
        <taxon>Alphaproteobacteria</taxon>
        <taxon>Rhodospirillales</taxon>
        <taxon>Rhodospirillaceae</taxon>
        <taxon>Inquilinus</taxon>
    </lineage>
</organism>
<name>A0ABU1JH46_9PROT</name>
<dbReference type="RefSeq" id="WP_309791831.1">
    <property type="nucleotide sequence ID" value="NZ_JAVDPW010000001.1"/>
</dbReference>
<keyword evidence="4" id="KW-1185">Reference proteome</keyword>
<keyword evidence="2" id="KW-0732">Signal</keyword>
<dbReference type="PROSITE" id="PS51257">
    <property type="entry name" value="PROKAR_LIPOPROTEIN"/>
    <property type="match status" value="1"/>
</dbReference>
<protein>
    <recommendedName>
        <fullName evidence="5">ABC-type transport auxiliary lipoprotein component domain-containing protein</fullName>
    </recommendedName>
</protein>
<feature type="chain" id="PRO_5046550012" description="ABC-type transport auxiliary lipoprotein component domain-containing protein" evidence="2">
    <location>
        <begin position="21"/>
        <end position="251"/>
    </location>
</feature>
<evidence type="ECO:0000256" key="1">
    <source>
        <dbReference type="SAM" id="MobiDB-lite"/>
    </source>
</evidence>
<evidence type="ECO:0008006" key="5">
    <source>
        <dbReference type="Google" id="ProtNLM"/>
    </source>
</evidence>
<feature type="signal peptide" evidence="2">
    <location>
        <begin position="1"/>
        <end position="20"/>
    </location>
</feature>
<gene>
    <name evidence="3" type="ORF">E9232_000407</name>
</gene>
<feature type="region of interest" description="Disordered" evidence="1">
    <location>
        <begin position="229"/>
        <end position="251"/>
    </location>
</feature>
<evidence type="ECO:0000313" key="3">
    <source>
        <dbReference type="EMBL" id="MDR6287908.1"/>
    </source>
</evidence>
<comment type="caution">
    <text evidence="3">The sequence shown here is derived from an EMBL/GenBank/DDBJ whole genome shotgun (WGS) entry which is preliminary data.</text>
</comment>
<evidence type="ECO:0000313" key="4">
    <source>
        <dbReference type="Proteomes" id="UP001262410"/>
    </source>
</evidence>
<dbReference type="Proteomes" id="UP001262410">
    <property type="component" value="Unassembled WGS sequence"/>
</dbReference>
<reference evidence="3 4" key="1">
    <citation type="submission" date="2023-07" db="EMBL/GenBank/DDBJ databases">
        <title>Sorghum-associated microbial communities from plants grown in Nebraska, USA.</title>
        <authorList>
            <person name="Schachtman D."/>
        </authorList>
    </citation>
    <scope>NUCLEOTIDE SEQUENCE [LARGE SCALE GENOMIC DNA]</scope>
    <source>
        <strain evidence="3 4">584</strain>
    </source>
</reference>